<protein>
    <recommendedName>
        <fullName evidence="2">Deleted in lung and esophageal cancer protein 1 Ig-like domain-containing protein</fullName>
    </recommendedName>
</protein>
<dbReference type="STRING" id="431595.K3W8G6"/>
<dbReference type="GO" id="GO:0008285">
    <property type="term" value="P:negative regulation of cell population proliferation"/>
    <property type="evidence" value="ECO:0007669"/>
    <property type="project" value="InterPro"/>
</dbReference>
<dbReference type="GO" id="GO:0005929">
    <property type="term" value="C:cilium"/>
    <property type="evidence" value="ECO:0007669"/>
    <property type="project" value="TreeGrafter"/>
</dbReference>
<dbReference type="InterPro" id="IPR059041">
    <property type="entry name" value="Ig_DLEC1_1"/>
</dbReference>
<reference evidence="4" key="1">
    <citation type="journal article" date="2010" name="Genome Biol.">
        <title>Genome sequence of the necrotrophic plant pathogen Pythium ultimum reveals original pathogenicity mechanisms and effector repertoire.</title>
        <authorList>
            <person name="Levesque C.A."/>
            <person name="Brouwer H."/>
            <person name="Cano L."/>
            <person name="Hamilton J.P."/>
            <person name="Holt C."/>
            <person name="Huitema E."/>
            <person name="Raffaele S."/>
            <person name="Robideau G.P."/>
            <person name="Thines M."/>
            <person name="Win J."/>
            <person name="Zerillo M.M."/>
            <person name="Beakes G.W."/>
            <person name="Boore J.L."/>
            <person name="Busam D."/>
            <person name="Dumas B."/>
            <person name="Ferriera S."/>
            <person name="Fuerstenberg S.I."/>
            <person name="Gachon C.M."/>
            <person name="Gaulin E."/>
            <person name="Govers F."/>
            <person name="Grenville-Briggs L."/>
            <person name="Horner N."/>
            <person name="Hostetler J."/>
            <person name="Jiang R.H."/>
            <person name="Johnson J."/>
            <person name="Krajaejun T."/>
            <person name="Lin H."/>
            <person name="Meijer H.J."/>
            <person name="Moore B."/>
            <person name="Morris P."/>
            <person name="Phuntmart V."/>
            <person name="Puiu D."/>
            <person name="Shetty J."/>
            <person name="Stajich J.E."/>
            <person name="Tripathy S."/>
            <person name="Wawra S."/>
            <person name="van West P."/>
            <person name="Whitty B.R."/>
            <person name="Coutinho P.M."/>
            <person name="Henrissat B."/>
            <person name="Martin F."/>
            <person name="Thomas P.D."/>
            <person name="Tyler B.M."/>
            <person name="De Vries R.P."/>
            <person name="Kamoun S."/>
            <person name="Yandell M."/>
            <person name="Tisserat N."/>
            <person name="Buell C.R."/>
        </authorList>
    </citation>
    <scope>NUCLEOTIDE SEQUENCE</scope>
    <source>
        <strain evidence="4">DAOM:BR144</strain>
    </source>
</reference>
<dbReference type="EMBL" id="GL376626">
    <property type="status" value="NOT_ANNOTATED_CDS"/>
    <property type="molecule type" value="Genomic_DNA"/>
</dbReference>
<feature type="region of interest" description="Disordered" evidence="1">
    <location>
        <begin position="90"/>
        <end position="134"/>
    </location>
</feature>
<dbReference type="Pfam" id="PF23316">
    <property type="entry name" value="Ig_DLEC1_6th"/>
    <property type="match status" value="1"/>
</dbReference>
<dbReference type="VEuPathDB" id="FungiDB:PYU1_G001257"/>
<feature type="compositionally biased region" description="Acidic residues" evidence="1">
    <location>
        <begin position="425"/>
        <end position="434"/>
    </location>
</feature>
<dbReference type="PANTHER" id="PTHR46348:SF1">
    <property type="entry name" value="DELETED IN LUNG AND ESOPHAGEAL CANCER PROTEIN 1"/>
    <property type="match status" value="1"/>
</dbReference>
<sequence>MVAKPAASAPAKSAAIAPVAAAVVVVPDEPPAAEEPENAAIAGLEEDNAKDGKDDDAEQKIVAVGAVGHVIKRAFHQFYSPVAPAVQPNATADQSELHDDAASPDATPRHAVDEPSVATKSPRDERNDGDGHDLENAAIPIVQPVLNPYVALGNAKKAQIRQEWQQTHDNAAALLQLLAARYDDAKKADDVIAEALSDKGLVIKAQIPMGPSNLRLDPHEIAAQFDAFADTLVHATQLVREYQDRRLEKSGNRGPLAMAQTRHGIAREPLKYLEATGSSTIRTEATLTMHQAHIASVKKQTTHLHLERDGHVALPPSTEASESVSSSATTTSSSTSNDETTSISTTTTFSNSTSRPKKQLRDAAVMGAVEKRVNLAILQRMQTKLDFLRNPRYADSTNHSNLPKKTKNSANGNDHGSKGDGQEPTSDDEDNDESAAERERMLSSCCFTVVPTNVAFTAYDIGGVYEQVVYVRNTSHVSRRLRVLPPGTLYFSIYEVVFPDPSGLIAPGMHVQIMLRFTPDSRADYKDSMVVQYESNGDGGRTSEFTILLAANRDPPELSIPLMLRAQNTLVGTSSLTRMPCKNLGGKGRFWLLTENDWTQVEASSSSAGNGLRGDPTRQLLLRAMNERELRIGAFAISPTDFELNTGDSVVIQLQYVPSCIGEQREKFVMVCDNCLVRVFQVIGRGCQVEMSITSIQDKELDASIAQMGTLDHVVFDNLLVNAKAEQRFTVSNETPIDLHFAWRIEPAVDDDEVIDMEPPPYQIAPASGMFSRTAVLEFVVAFQPTQARVHSWKATLCVLEIPMCSMPGPHQRMLLAQAFENVDKGGSIALETVDCLAVHLDGAGQLGAFSIAPRYWNFGLSAAAIGDNSTRPMEAVLLLKNVTYIARITLQNQSPARVAFEIDLANVRQQHDQTPGNPLNLASASPCFDLCVTPMRGDLDAGNGQAVVEITFTPYCVGAFSLAVPCRIPGTSTGSGASSSAKATTAFVRWLLLEGVVASGHVEMLAPEVDFGLVLVGTSTETTLSFRNPSPVAADWRLVHLEAALSFEAFSNVSTQLMPGVAGGRNRELHRSSSKDSIVSRRSSITSTGGNDTSRSSFLGFTARDILPRATVTFHPEAGTIAPGETKTVKILCFAGAFPERLRAHFCCRLAPERTFSGEILAASAAVSARAEIQAPNVYLSPSKLHLGTTYLGVTVRRTMELINVSNLEAAFKFVEPQGVSKAYTVEFSPKQGTIRSKETVPVVLMYTPRQAGRTTVLLACTVCGLTAPLGIEISTNQKGLVLSYELLPTPADMHADLTKAMLPKSPKEIALERGMATEDCDLEPETNPLSTIPRLVFGDAIPLGKRRTLHLLIRNFSGVEAVLELDAKKFAAKEPSLDSH</sequence>
<feature type="region of interest" description="Disordered" evidence="1">
    <location>
        <begin position="28"/>
        <end position="55"/>
    </location>
</feature>
<dbReference type="EnsemblProtists" id="PYU1_T001257">
    <property type="protein sequence ID" value="PYU1_T001257"/>
    <property type="gene ID" value="PYU1_G001257"/>
</dbReference>
<feature type="compositionally biased region" description="Basic and acidic residues" evidence="1">
    <location>
        <begin position="121"/>
        <end position="134"/>
    </location>
</feature>
<evidence type="ECO:0000259" key="2">
    <source>
        <dbReference type="Pfam" id="PF23277"/>
    </source>
</evidence>
<reference evidence="3" key="3">
    <citation type="submission" date="2015-02" db="UniProtKB">
        <authorList>
            <consortium name="EnsemblProtists"/>
        </authorList>
    </citation>
    <scope>IDENTIFICATION</scope>
    <source>
        <strain evidence="3">DAOM BR144</strain>
    </source>
</reference>
<feature type="compositionally biased region" description="Low complexity" evidence="1">
    <location>
        <begin position="317"/>
        <end position="354"/>
    </location>
</feature>
<feature type="region of interest" description="Disordered" evidence="1">
    <location>
        <begin position="313"/>
        <end position="358"/>
    </location>
</feature>
<name>K3W8G6_GLOUD</name>
<accession>K3W8G6</accession>
<evidence type="ECO:0000256" key="1">
    <source>
        <dbReference type="SAM" id="MobiDB-lite"/>
    </source>
</evidence>
<dbReference type="eggNOG" id="ENOG502QQQ5">
    <property type="taxonomic scope" value="Eukaryota"/>
</dbReference>
<feature type="compositionally biased region" description="Basic and acidic residues" evidence="1">
    <location>
        <begin position="95"/>
        <end position="113"/>
    </location>
</feature>
<dbReference type="InParanoid" id="K3W8G6"/>
<proteinExistence type="predicted"/>
<dbReference type="Pfam" id="PF23277">
    <property type="entry name" value="Ig_Dlec1_1"/>
    <property type="match status" value="1"/>
</dbReference>
<feature type="compositionally biased region" description="Basic and acidic residues" evidence="1">
    <location>
        <begin position="1066"/>
        <end position="1075"/>
    </location>
</feature>
<evidence type="ECO:0000313" key="4">
    <source>
        <dbReference type="Proteomes" id="UP000019132"/>
    </source>
</evidence>
<feature type="domain" description="Deleted in lung and esophageal cancer protein 1 Ig-like" evidence="2">
    <location>
        <begin position="448"/>
        <end position="535"/>
    </location>
</feature>
<feature type="compositionally biased region" description="Low complexity" evidence="1">
    <location>
        <begin position="1076"/>
        <end position="1091"/>
    </location>
</feature>
<evidence type="ECO:0000313" key="3">
    <source>
        <dbReference type="EnsemblProtists" id="PYU1_T001257"/>
    </source>
</evidence>
<organism evidence="3 4">
    <name type="scientific">Globisporangium ultimum (strain ATCC 200006 / CBS 805.95 / DAOM BR144)</name>
    <name type="common">Pythium ultimum</name>
    <dbReference type="NCBI Taxonomy" id="431595"/>
    <lineage>
        <taxon>Eukaryota</taxon>
        <taxon>Sar</taxon>
        <taxon>Stramenopiles</taxon>
        <taxon>Oomycota</taxon>
        <taxon>Peronosporomycetes</taxon>
        <taxon>Pythiales</taxon>
        <taxon>Pythiaceae</taxon>
        <taxon>Globisporangium</taxon>
    </lineage>
</organism>
<dbReference type="PANTHER" id="PTHR46348">
    <property type="entry name" value="DELETED IN LUNG AND ESOPHAGEAL CANCER PROTEIN 1"/>
    <property type="match status" value="1"/>
</dbReference>
<feature type="region of interest" description="Disordered" evidence="1">
    <location>
        <begin position="392"/>
        <end position="437"/>
    </location>
</feature>
<keyword evidence="4" id="KW-1185">Reference proteome</keyword>
<dbReference type="InterPro" id="IPR013783">
    <property type="entry name" value="Ig-like_fold"/>
</dbReference>
<dbReference type="GO" id="GO:0005737">
    <property type="term" value="C:cytoplasm"/>
    <property type="evidence" value="ECO:0007669"/>
    <property type="project" value="TreeGrafter"/>
</dbReference>
<dbReference type="HOGENOM" id="CLU_001595_0_0_1"/>
<reference evidence="4" key="2">
    <citation type="submission" date="2010-04" db="EMBL/GenBank/DDBJ databases">
        <authorList>
            <person name="Buell R."/>
            <person name="Hamilton J."/>
            <person name="Hostetler J."/>
        </authorList>
    </citation>
    <scope>NUCLEOTIDE SEQUENCE [LARGE SCALE GENOMIC DNA]</scope>
    <source>
        <strain evidence="4">DAOM:BR144</strain>
    </source>
</reference>
<dbReference type="Gene3D" id="2.60.40.10">
    <property type="entry name" value="Immunoglobulins"/>
    <property type="match status" value="5"/>
</dbReference>
<feature type="region of interest" description="Disordered" evidence="1">
    <location>
        <begin position="1062"/>
        <end position="1094"/>
    </location>
</feature>
<dbReference type="GO" id="GO:0015631">
    <property type="term" value="F:tubulin binding"/>
    <property type="evidence" value="ECO:0007669"/>
    <property type="project" value="TreeGrafter"/>
</dbReference>
<dbReference type="Proteomes" id="UP000019132">
    <property type="component" value="Unassembled WGS sequence"/>
</dbReference>
<dbReference type="InterPro" id="IPR033304">
    <property type="entry name" value="DLEC1"/>
</dbReference>